<dbReference type="CDD" id="cd06091">
    <property type="entry name" value="KOW_NusG"/>
    <property type="match status" value="1"/>
</dbReference>
<dbReference type="Gene3D" id="3.30.70.940">
    <property type="entry name" value="NusG, N-terminal domain"/>
    <property type="match status" value="1"/>
</dbReference>
<dbReference type="InterPro" id="IPR036735">
    <property type="entry name" value="NGN_dom_sf"/>
</dbReference>
<evidence type="ECO:0000256" key="1">
    <source>
        <dbReference type="ARBA" id="ARBA00022472"/>
    </source>
</evidence>
<dbReference type="Gene3D" id="2.30.30.30">
    <property type="match status" value="1"/>
</dbReference>
<keyword evidence="4 5" id="KW-0804">Transcription</keyword>
<dbReference type="SMART" id="SM00739">
    <property type="entry name" value="KOW"/>
    <property type="match status" value="1"/>
</dbReference>
<dbReference type="InterPro" id="IPR047050">
    <property type="entry name" value="NGN"/>
</dbReference>
<dbReference type="InterPro" id="IPR008991">
    <property type="entry name" value="Translation_prot_SH3-like_sf"/>
</dbReference>
<dbReference type="GO" id="GO:0006354">
    <property type="term" value="P:DNA-templated transcription elongation"/>
    <property type="evidence" value="ECO:0007669"/>
    <property type="project" value="UniProtKB-UniRule"/>
</dbReference>
<dbReference type="InterPro" id="IPR043425">
    <property type="entry name" value="NusG-like"/>
</dbReference>
<dbReference type="AlphaFoldDB" id="A0A1I2IML5"/>
<dbReference type="Pfam" id="PF00467">
    <property type="entry name" value="KOW"/>
    <property type="match status" value="1"/>
</dbReference>
<protein>
    <recommendedName>
        <fullName evidence="5 6">Transcription termination/antitermination protein NusG</fullName>
    </recommendedName>
</protein>
<dbReference type="Proteomes" id="UP000199400">
    <property type="component" value="Unassembled WGS sequence"/>
</dbReference>
<dbReference type="CDD" id="cd09891">
    <property type="entry name" value="NGN_Bact_1"/>
    <property type="match status" value="1"/>
</dbReference>
<evidence type="ECO:0000256" key="4">
    <source>
        <dbReference type="ARBA" id="ARBA00023163"/>
    </source>
</evidence>
<comment type="similarity">
    <text evidence="5 7">Belongs to the NusG family.</text>
</comment>
<evidence type="ECO:0000256" key="5">
    <source>
        <dbReference type="HAMAP-Rule" id="MF_00948"/>
    </source>
</evidence>
<dbReference type="RefSeq" id="WP_224192981.1">
    <property type="nucleotide sequence ID" value="NZ_FOMX01000073.1"/>
</dbReference>
<dbReference type="STRING" id="54.SAMN02745121_08848"/>
<dbReference type="NCBIfam" id="TIGR00922">
    <property type="entry name" value="nusG"/>
    <property type="match status" value="1"/>
</dbReference>
<dbReference type="PRINTS" id="PR00338">
    <property type="entry name" value="NUSGTNSCPFCT"/>
</dbReference>
<reference evidence="11" key="1">
    <citation type="submission" date="2016-10" db="EMBL/GenBank/DDBJ databases">
        <authorList>
            <person name="Varghese N."/>
            <person name="Submissions S."/>
        </authorList>
    </citation>
    <scope>NUCLEOTIDE SEQUENCE [LARGE SCALE GENOMIC DNA]</scope>
    <source>
        <strain evidence="11">ATCC 25963</strain>
    </source>
</reference>
<proteinExistence type="inferred from homology"/>
<dbReference type="InterPro" id="IPR001062">
    <property type="entry name" value="Transcrpt_antiterm_NusG"/>
</dbReference>
<dbReference type="GO" id="GO:0005829">
    <property type="term" value="C:cytosol"/>
    <property type="evidence" value="ECO:0007669"/>
    <property type="project" value="TreeGrafter"/>
</dbReference>
<evidence type="ECO:0000256" key="3">
    <source>
        <dbReference type="ARBA" id="ARBA00023015"/>
    </source>
</evidence>
<dbReference type="GO" id="GO:0032784">
    <property type="term" value="P:regulation of DNA-templated transcription elongation"/>
    <property type="evidence" value="ECO:0007669"/>
    <property type="project" value="InterPro"/>
</dbReference>
<keyword evidence="2 5" id="KW-0889">Transcription antitermination</keyword>
<dbReference type="GO" id="GO:0031564">
    <property type="term" value="P:transcription antitermination"/>
    <property type="evidence" value="ECO:0007669"/>
    <property type="project" value="UniProtKB-UniRule"/>
</dbReference>
<evidence type="ECO:0000259" key="9">
    <source>
        <dbReference type="SMART" id="SM00739"/>
    </source>
</evidence>
<name>A0A1I2IML5_9BACT</name>
<evidence type="ECO:0000256" key="6">
    <source>
        <dbReference type="NCBIfam" id="TIGR00922"/>
    </source>
</evidence>
<evidence type="ECO:0000313" key="11">
    <source>
        <dbReference type="Proteomes" id="UP000199400"/>
    </source>
</evidence>
<organism evidence="10 11">
    <name type="scientific">Nannocystis exedens</name>
    <dbReference type="NCBI Taxonomy" id="54"/>
    <lineage>
        <taxon>Bacteria</taxon>
        <taxon>Pseudomonadati</taxon>
        <taxon>Myxococcota</taxon>
        <taxon>Polyangia</taxon>
        <taxon>Nannocystales</taxon>
        <taxon>Nannocystaceae</taxon>
        <taxon>Nannocystis</taxon>
    </lineage>
</organism>
<keyword evidence="11" id="KW-1185">Reference proteome</keyword>
<dbReference type="Pfam" id="PF02357">
    <property type="entry name" value="NusG"/>
    <property type="match status" value="1"/>
</dbReference>
<dbReference type="SUPFAM" id="SSF82679">
    <property type="entry name" value="N-utilization substance G protein NusG, N-terminal domain"/>
    <property type="match status" value="1"/>
</dbReference>
<dbReference type="GO" id="GO:0006353">
    <property type="term" value="P:DNA-templated transcription termination"/>
    <property type="evidence" value="ECO:0007669"/>
    <property type="project" value="UniProtKB-UniRule"/>
</dbReference>
<evidence type="ECO:0000256" key="7">
    <source>
        <dbReference type="RuleBase" id="RU000538"/>
    </source>
</evidence>
<evidence type="ECO:0000259" key="8">
    <source>
        <dbReference type="SMART" id="SM00738"/>
    </source>
</evidence>
<keyword evidence="1 5" id="KW-0806">Transcription termination</keyword>
<dbReference type="SMART" id="SM00738">
    <property type="entry name" value="NGN"/>
    <property type="match status" value="1"/>
</dbReference>
<keyword evidence="3 5" id="KW-0805">Transcription regulation</keyword>
<dbReference type="InterPro" id="IPR005824">
    <property type="entry name" value="KOW"/>
</dbReference>
<evidence type="ECO:0000313" key="10">
    <source>
        <dbReference type="EMBL" id="SFF43652.1"/>
    </source>
</evidence>
<feature type="domain" description="NusG-like N-terminal" evidence="8">
    <location>
        <begin position="1"/>
        <end position="107"/>
    </location>
</feature>
<gene>
    <name evidence="5" type="primary">nusG</name>
    <name evidence="10" type="ORF">SAMN02745121_08848</name>
</gene>
<dbReference type="HAMAP" id="MF_00948">
    <property type="entry name" value="NusG"/>
    <property type="match status" value="1"/>
</dbReference>
<dbReference type="EMBL" id="FOMX01000073">
    <property type="protein sequence ID" value="SFF43652.1"/>
    <property type="molecule type" value="Genomic_DNA"/>
</dbReference>
<dbReference type="PANTHER" id="PTHR30265:SF2">
    <property type="entry name" value="TRANSCRIPTION TERMINATION_ANTITERMINATION PROTEIN NUSG"/>
    <property type="match status" value="1"/>
</dbReference>
<accession>A0A1I2IML5</accession>
<feature type="domain" description="KOW" evidence="9">
    <location>
        <begin position="123"/>
        <end position="150"/>
    </location>
</feature>
<dbReference type="PANTHER" id="PTHR30265">
    <property type="entry name" value="RHO-INTERACTING TRANSCRIPTION TERMINATION FACTOR NUSG"/>
    <property type="match status" value="1"/>
</dbReference>
<comment type="function">
    <text evidence="5 7">Participates in transcription elongation, termination and antitermination.</text>
</comment>
<dbReference type="SUPFAM" id="SSF50104">
    <property type="entry name" value="Translation proteins SH3-like domain"/>
    <property type="match status" value="1"/>
</dbReference>
<dbReference type="InterPro" id="IPR006645">
    <property type="entry name" value="NGN-like_dom"/>
</dbReference>
<evidence type="ECO:0000256" key="2">
    <source>
        <dbReference type="ARBA" id="ARBA00022814"/>
    </source>
</evidence>
<dbReference type="InterPro" id="IPR014722">
    <property type="entry name" value="Rib_uL2_dom2"/>
</dbReference>
<sequence>MEWYVVNTFSGYENSVKKALEDRIKNAGLEEQFGEILIPSEKVTTRSGKKTVQKTNKLLPGYIFISMDLTKASWHLVQNTPKVTGFLGGQNPKPVRKAEMNRMLGQAPPDEQAPVEKVVPNITYSVGQQVRVRSGAFANFTGEVEEINNDKQKIWLSVSLFGRPTRVEVDFSEVEPVV</sequence>